<dbReference type="Pfam" id="PF01425">
    <property type="entry name" value="Amidase"/>
    <property type="match status" value="1"/>
</dbReference>
<protein>
    <recommendedName>
        <fullName evidence="4">Amidase domain-containing protein</fullName>
    </recommendedName>
</protein>
<dbReference type="GO" id="GO:0016787">
    <property type="term" value="F:hydrolase activity"/>
    <property type="evidence" value="ECO:0007669"/>
    <property type="project" value="UniProtKB-KW"/>
</dbReference>
<evidence type="ECO:0000313" key="5">
    <source>
        <dbReference type="EMBL" id="EFI97674.1"/>
    </source>
</evidence>
<dbReference type="PANTHER" id="PTHR46072:SF2">
    <property type="entry name" value="AMIDASE (EUROFUNG)"/>
    <property type="match status" value="1"/>
</dbReference>
<keyword evidence="6" id="KW-1185">Reference proteome</keyword>
<gene>
    <name evidence="5" type="ORF">SCHCODRAFT_234024</name>
</gene>
<comment type="similarity">
    <text evidence="1">Belongs to the amidase family.</text>
</comment>
<reference evidence="5 6" key="1">
    <citation type="journal article" date="2010" name="Nat. Biotechnol.">
        <title>Genome sequence of the model mushroom Schizophyllum commune.</title>
        <authorList>
            <person name="Ohm R.A."/>
            <person name="de Jong J.F."/>
            <person name="Lugones L.G."/>
            <person name="Aerts A."/>
            <person name="Kothe E."/>
            <person name="Stajich J.E."/>
            <person name="de Vries R.P."/>
            <person name="Record E."/>
            <person name="Levasseur A."/>
            <person name="Baker S.E."/>
            <person name="Bartholomew K.A."/>
            <person name="Coutinho P.M."/>
            <person name="Erdmann S."/>
            <person name="Fowler T.J."/>
            <person name="Gathman A.C."/>
            <person name="Lombard V."/>
            <person name="Henrissat B."/>
            <person name="Knabe N."/>
            <person name="Kuees U."/>
            <person name="Lilly W.W."/>
            <person name="Lindquist E."/>
            <person name="Lucas S."/>
            <person name="Magnuson J.K."/>
            <person name="Piumi F."/>
            <person name="Raudaskoski M."/>
            <person name="Salamov A."/>
            <person name="Schmutz J."/>
            <person name="Schwarze F.W.M.R."/>
            <person name="vanKuyk P.A."/>
            <person name="Horton J.S."/>
            <person name="Grigoriev I.V."/>
            <person name="Woesten H.A.B."/>
        </authorList>
    </citation>
    <scope>NUCLEOTIDE SEQUENCE [LARGE SCALE GENOMIC DNA]</scope>
    <source>
        <strain evidence="6">H4-8 / FGSC 9210</strain>
    </source>
</reference>
<feature type="chain" id="PRO_5003120486" description="Amidase domain-containing protein" evidence="3">
    <location>
        <begin position="18"/>
        <end position="572"/>
    </location>
</feature>
<feature type="domain" description="Amidase" evidence="4">
    <location>
        <begin position="112"/>
        <end position="559"/>
    </location>
</feature>
<dbReference type="EMBL" id="GL377305">
    <property type="protein sequence ID" value="EFI97674.1"/>
    <property type="molecule type" value="Genomic_DNA"/>
</dbReference>
<dbReference type="InterPro" id="IPR036928">
    <property type="entry name" value="AS_sf"/>
</dbReference>
<dbReference type="PIRSF" id="PIRSF001221">
    <property type="entry name" value="Amidase_fungi"/>
    <property type="match status" value="1"/>
</dbReference>
<dbReference type="eggNOG" id="KOG1212">
    <property type="taxonomic scope" value="Eukaryota"/>
</dbReference>
<keyword evidence="3" id="KW-0732">Signal</keyword>
<dbReference type="VEuPathDB" id="FungiDB:SCHCODRAFT_02217214"/>
<keyword evidence="2" id="KW-0378">Hydrolase</keyword>
<accession>D8Q3E0</accession>
<dbReference type="InterPro" id="IPR023631">
    <property type="entry name" value="Amidase_dom"/>
</dbReference>
<dbReference type="SUPFAM" id="SSF75304">
    <property type="entry name" value="Amidase signature (AS) enzymes"/>
    <property type="match status" value="1"/>
</dbReference>
<proteinExistence type="inferred from homology"/>
<evidence type="ECO:0000259" key="4">
    <source>
        <dbReference type="Pfam" id="PF01425"/>
    </source>
</evidence>
<sequence length="572" mass="62998">MIFAWGVCAFLLALASARSAFYYGNEVDARDLLPRNTSYWADIVAEKIAARDALIPTEYLVPDDLLPDDSVDDVSKFALESGLFTDRELEITESTASDVIGRVATGEWSATEVLEAVIKRTVVAQQLFRPVSEVLFERGREQAKKLDAYFAETGKTVGPLHGLPISLKDQFRFKGFDATIGYVSWANRPAEEDSLTVTALEELGAVLFVKTNIPTSLMAGESINNIFGETKNPFNRRLTPVGFHGSFIGFGTDIAGSIRIPCTNTGLWCVRPSVGRCSYANMANSLRGEQAITSTCGPMGRSPADLKLVFSSLVNAGLWNSDPSTLPIPWRESHEKLPEKLVFGWANGDGHVQPWPPVQRAMHEVKEALEAAGHEVVEWVPPEWYEYNTQMGKLFHVDGHLDIQTDFNASGEPFLPIISSYLAYVPPEERPSVYESWQLVQVLQNYTQLFRDAWNGSANHTSTGRPIDALIMPATSNPAKERGVAYPYGYGNLSPMLDLTTGVFPVTRVNSSVDVVNASFVPLNDADATNQALYDDPKTWENAPVGLQLIGRRLEEEKIVAMLKVVESALKG</sequence>
<feature type="signal peptide" evidence="3">
    <location>
        <begin position="1"/>
        <end position="17"/>
    </location>
</feature>
<dbReference type="Proteomes" id="UP000007431">
    <property type="component" value="Unassembled WGS sequence"/>
</dbReference>
<evidence type="ECO:0000256" key="3">
    <source>
        <dbReference type="SAM" id="SignalP"/>
    </source>
</evidence>
<evidence type="ECO:0000313" key="6">
    <source>
        <dbReference type="Proteomes" id="UP000007431"/>
    </source>
</evidence>
<dbReference type="AlphaFoldDB" id="D8Q3E0"/>
<evidence type="ECO:0000256" key="2">
    <source>
        <dbReference type="ARBA" id="ARBA00022801"/>
    </source>
</evidence>
<dbReference type="HOGENOM" id="CLU_009600_9_2_1"/>
<dbReference type="STRING" id="578458.D8Q3E0"/>
<name>D8Q3E0_SCHCM</name>
<organism evidence="6">
    <name type="scientific">Schizophyllum commune (strain H4-8 / FGSC 9210)</name>
    <name type="common">Split gill fungus</name>
    <dbReference type="NCBI Taxonomy" id="578458"/>
    <lineage>
        <taxon>Eukaryota</taxon>
        <taxon>Fungi</taxon>
        <taxon>Dikarya</taxon>
        <taxon>Basidiomycota</taxon>
        <taxon>Agaricomycotina</taxon>
        <taxon>Agaricomycetes</taxon>
        <taxon>Agaricomycetidae</taxon>
        <taxon>Agaricales</taxon>
        <taxon>Schizophyllaceae</taxon>
        <taxon>Schizophyllum</taxon>
    </lineage>
</organism>
<evidence type="ECO:0000256" key="1">
    <source>
        <dbReference type="ARBA" id="ARBA00009199"/>
    </source>
</evidence>
<dbReference type="PANTHER" id="PTHR46072">
    <property type="entry name" value="AMIDASE-RELATED-RELATED"/>
    <property type="match status" value="1"/>
</dbReference>
<dbReference type="InParanoid" id="D8Q3E0"/>
<dbReference type="OMA" id="PMCRSPE"/>
<dbReference type="Gene3D" id="3.90.1300.10">
    <property type="entry name" value="Amidase signature (AS) domain"/>
    <property type="match status" value="1"/>
</dbReference>